<keyword evidence="5" id="KW-1185">Reference proteome</keyword>
<evidence type="ECO:0000259" key="3">
    <source>
        <dbReference type="SMART" id="SM00563"/>
    </source>
</evidence>
<gene>
    <name evidence="4" type="ORF">KGA66_08200</name>
</gene>
<dbReference type="InterPro" id="IPR002123">
    <property type="entry name" value="Plipid/glycerol_acylTrfase"/>
</dbReference>
<evidence type="ECO:0000256" key="2">
    <source>
        <dbReference type="ARBA" id="ARBA00023315"/>
    </source>
</evidence>
<proteinExistence type="predicted"/>
<evidence type="ECO:0000313" key="5">
    <source>
        <dbReference type="Proteomes" id="UP000677913"/>
    </source>
</evidence>
<keyword evidence="2 4" id="KW-0012">Acyltransferase</keyword>
<evidence type="ECO:0000313" key="4">
    <source>
        <dbReference type="EMBL" id="MBS2963022.1"/>
    </source>
</evidence>
<dbReference type="AlphaFoldDB" id="A0A8J8BAJ2"/>
<dbReference type="CDD" id="cd07989">
    <property type="entry name" value="LPLAT_AGPAT-like"/>
    <property type="match status" value="1"/>
</dbReference>
<dbReference type="PANTHER" id="PTHR10434:SF11">
    <property type="entry name" value="1-ACYL-SN-GLYCEROL-3-PHOSPHATE ACYLTRANSFERASE"/>
    <property type="match status" value="1"/>
</dbReference>
<organism evidence="4 5">
    <name type="scientific">Actinocrinis puniceicyclus</name>
    <dbReference type="NCBI Taxonomy" id="977794"/>
    <lineage>
        <taxon>Bacteria</taxon>
        <taxon>Bacillati</taxon>
        <taxon>Actinomycetota</taxon>
        <taxon>Actinomycetes</taxon>
        <taxon>Catenulisporales</taxon>
        <taxon>Actinospicaceae</taxon>
        <taxon>Actinocrinis</taxon>
    </lineage>
</organism>
<dbReference type="GO" id="GO:0006654">
    <property type="term" value="P:phosphatidic acid biosynthetic process"/>
    <property type="evidence" value="ECO:0007669"/>
    <property type="project" value="TreeGrafter"/>
</dbReference>
<dbReference type="GO" id="GO:0003841">
    <property type="term" value="F:1-acylglycerol-3-phosphate O-acyltransferase activity"/>
    <property type="evidence" value="ECO:0007669"/>
    <property type="project" value="TreeGrafter"/>
</dbReference>
<protein>
    <submittedName>
        <fullName evidence="4">1-acyl-sn-glycerol-3-phosphate acyltransferase</fullName>
    </submittedName>
</protein>
<accession>A0A8J8BAJ2</accession>
<dbReference type="Proteomes" id="UP000677913">
    <property type="component" value="Unassembled WGS sequence"/>
</dbReference>
<reference evidence="4" key="1">
    <citation type="submission" date="2021-04" db="EMBL/GenBank/DDBJ databases">
        <title>Genome based classification of Actinospica acidithermotolerans sp. nov., an actinobacterium isolated from an Indonesian hot spring.</title>
        <authorList>
            <person name="Kusuma A.B."/>
            <person name="Putra K.E."/>
            <person name="Nafisah S."/>
            <person name="Loh J."/>
            <person name="Nouioui I."/>
            <person name="Goodfellow M."/>
        </authorList>
    </citation>
    <scope>NUCLEOTIDE SEQUENCE</scope>
    <source>
        <strain evidence="4">DSM 45618</strain>
    </source>
</reference>
<sequence>MFYVVLKALTTRLTLLIWRPKVEGRENLPTRGPVILASNHLSFVDSIIIPMVASRRVAFIAKAEYFETKGLKGWLMKGFFTAIGAIPVRRGEHRAALDSLDQSLAVINSGGAFVIYPEGTRSLDGRLYRAKVGVGWLALKSGAPVVPLAVQGTQHVLPVGAKIPKRVPVTVRFGEPIDPSKLELPGEPVAENPRARRIVADTVIEQIQKLSGQEYAGVYNERPAEL</sequence>
<feature type="domain" description="Phospholipid/glycerol acyltransferase" evidence="3">
    <location>
        <begin position="34"/>
        <end position="153"/>
    </location>
</feature>
<name>A0A8J8BAJ2_9ACTN</name>
<dbReference type="Pfam" id="PF01553">
    <property type="entry name" value="Acyltransferase"/>
    <property type="match status" value="1"/>
</dbReference>
<dbReference type="SMART" id="SM00563">
    <property type="entry name" value="PlsC"/>
    <property type="match status" value="1"/>
</dbReference>
<dbReference type="PANTHER" id="PTHR10434">
    <property type="entry name" value="1-ACYL-SN-GLYCEROL-3-PHOSPHATE ACYLTRANSFERASE"/>
    <property type="match status" value="1"/>
</dbReference>
<keyword evidence="1" id="KW-0808">Transferase</keyword>
<dbReference type="GO" id="GO:0005886">
    <property type="term" value="C:plasma membrane"/>
    <property type="evidence" value="ECO:0007669"/>
    <property type="project" value="TreeGrafter"/>
</dbReference>
<dbReference type="SUPFAM" id="SSF69593">
    <property type="entry name" value="Glycerol-3-phosphate (1)-acyltransferase"/>
    <property type="match status" value="1"/>
</dbReference>
<evidence type="ECO:0000256" key="1">
    <source>
        <dbReference type="ARBA" id="ARBA00022679"/>
    </source>
</evidence>
<dbReference type="RefSeq" id="WP_211466317.1">
    <property type="nucleotide sequence ID" value="NZ_JAGSXH010000019.1"/>
</dbReference>
<comment type="caution">
    <text evidence="4">The sequence shown here is derived from an EMBL/GenBank/DDBJ whole genome shotgun (WGS) entry which is preliminary data.</text>
</comment>
<dbReference type="EMBL" id="JAGSXH010000019">
    <property type="protein sequence ID" value="MBS2963022.1"/>
    <property type="molecule type" value="Genomic_DNA"/>
</dbReference>